<evidence type="ECO:0000259" key="2">
    <source>
        <dbReference type="PROSITE" id="PS50234"/>
    </source>
</evidence>
<dbReference type="PANTHER" id="PTHR34706">
    <property type="entry name" value="SLR1338 PROTEIN"/>
    <property type="match status" value="1"/>
</dbReference>
<feature type="region of interest" description="Disordered" evidence="1">
    <location>
        <begin position="1"/>
        <end position="158"/>
    </location>
</feature>
<dbReference type="InParanoid" id="F0XA66"/>
<evidence type="ECO:0000256" key="1">
    <source>
        <dbReference type="SAM" id="MobiDB-lite"/>
    </source>
</evidence>
<sequence>MSSSGTANDGNSHSGSGSIRKSIIGSFKRFSRKASYEGEPTASRPSGGSGSSYNHGATSSTAAPAAASVVPRSPVTGPRPADQNDGFLAAPSAETARELANRRDSQSRSPLVNPSPATRRPAGVNDPPPPYEAVNTVSPTTASASAGGRHRPASLAPSTRSNISRLTVNDITTAEDRYAFLSTFDTIFVIDDSGSMAGRSWQEVGAVLANIAPICTTHDADGIDLYFLNHKTPTTAATPPGKATGGYSNVRDVATVNRIFETVRPGGSTPTGTRISNIIRPYLRYYQQKLQENPDEPELKPVNMIVITDGEPSDDLEGVLYHAAQKLDSLDAPPFQVGIQFFKVGNEPGASEYLRTLDDHLSELVRGQGVRDMVDTVTWDAYIQYTGAGHAALTADGILKAVLGAVVKRLDRLPTGPARPPSAGR</sequence>
<organism evidence="4">
    <name type="scientific">Grosmannia clavigera (strain kw1407 / UAMH 11150)</name>
    <name type="common">Blue stain fungus</name>
    <name type="synonym">Graphiocladiella clavigera</name>
    <dbReference type="NCBI Taxonomy" id="655863"/>
    <lineage>
        <taxon>Eukaryota</taxon>
        <taxon>Fungi</taxon>
        <taxon>Dikarya</taxon>
        <taxon>Ascomycota</taxon>
        <taxon>Pezizomycotina</taxon>
        <taxon>Sordariomycetes</taxon>
        <taxon>Sordariomycetidae</taxon>
        <taxon>Ophiostomatales</taxon>
        <taxon>Ophiostomataceae</taxon>
        <taxon>Leptographium</taxon>
    </lineage>
</organism>
<dbReference type="InterPro" id="IPR002035">
    <property type="entry name" value="VWF_A"/>
</dbReference>
<evidence type="ECO:0000313" key="3">
    <source>
        <dbReference type="EMBL" id="EFX05263.1"/>
    </source>
</evidence>
<keyword evidence="4" id="KW-1185">Reference proteome</keyword>
<dbReference type="InterPro" id="IPR036465">
    <property type="entry name" value="vWFA_dom_sf"/>
</dbReference>
<protein>
    <submittedName>
        <fullName evidence="3">von willebrand factor</fullName>
    </submittedName>
</protein>
<dbReference type="OrthoDB" id="2142040at2759"/>
<dbReference type="SUPFAM" id="SSF53300">
    <property type="entry name" value="vWA-like"/>
    <property type="match status" value="1"/>
</dbReference>
<dbReference type="eggNOG" id="ENOG502S247">
    <property type="taxonomic scope" value="Eukaryota"/>
</dbReference>
<dbReference type="SMART" id="SM00327">
    <property type="entry name" value="VWA"/>
    <property type="match status" value="1"/>
</dbReference>
<dbReference type="Proteomes" id="UP000007796">
    <property type="component" value="Unassembled WGS sequence"/>
</dbReference>
<evidence type="ECO:0000313" key="4">
    <source>
        <dbReference type="Proteomes" id="UP000007796"/>
    </source>
</evidence>
<feature type="compositionally biased region" description="Polar residues" evidence="1">
    <location>
        <begin position="135"/>
        <end position="144"/>
    </location>
</feature>
<reference evidence="3 4" key="1">
    <citation type="journal article" date="2011" name="Proc. Natl. Acad. Sci. U.S.A.">
        <title>Genome and transcriptome analyses of the mountain pine beetle-fungal symbiont Grosmannia clavigera, a lodgepole pine pathogen.</title>
        <authorList>
            <person name="DiGuistini S."/>
            <person name="Wang Y."/>
            <person name="Liao N.Y."/>
            <person name="Taylor G."/>
            <person name="Tanguay P."/>
            <person name="Feau N."/>
            <person name="Henrissat B."/>
            <person name="Chan S.K."/>
            <person name="Hesse-Orce U."/>
            <person name="Alamouti S.M."/>
            <person name="Tsui C.K.M."/>
            <person name="Docking R.T."/>
            <person name="Levasseur A."/>
            <person name="Haridas S."/>
            <person name="Robertson G."/>
            <person name="Birol I."/>
            <person name="Holt R.A."/>
            <person name="Marra M.A."/>
            <person name="Hamelin R.C."/>
            <person name="Hirst M."/>
            <person name="Jones S.J.M."/>
            <person name="Bohlmann J."/>
            <person name="Breuil C."/>
        </authorList>
    </citation>
    <scope>NUCLEOTIDE SEQUENCE [LARGE SCALE GENOMIC DNA]</scope>
    <source>
        <strain evidence="4">kw1407 / UAMH 11150</strain>
    </source>
</reference>
<feature type="compositionally biased region" description="Polar residues" evidence="1">
    <location>
        <begin position="43"/>
        <end position="56"/>
    </location>
</feature>
<proteinExistence type="predicted"/>
<dbReference type="Pfam" id="PF00092">
    <property type="entry name" value="VWA"/>
    <property type="match status" value="1"/>
</dbReference>
<dbReference type="EMBL" id="GL629735">
    <property type="protein sequence ID" value="EFX05263.1"/>
    <property type="molecule type" value="Genomic_DNA"/>
</dbReference>
<feature type="domain" description="VWFA" evidence="2">
    <location>
        <begin position="185"/>
        <end position="402"/>
    </location>
</feature>
<dbReference type="HOGENOM" id="CLU_040578_0_0_1"/>
<dbReference type="PROSITE" id="PS50234">
    <property type="entry name" value="VWFA"/>
    <property type="match status" value="1"/>
</dbReference>
<feature type="compositionally biased region" description="Basic and acidic residues" evidence="1">
    <location>
        <begin position="95"/>
        <end position="106"/>
    </location>
</feature>
<feature type="compositionally biased region" description="Polar residues" evidence="1">
    <location>
        <begin position="107"/>
        <end position="116"/>
    </location>
</feature>
<dbReference type="GeneID" id="25976421"/>
<name>F0XA66_GROCL</name>
<gene>
    <name evidence="3" type="ORF">CMQ_3332</name>
</gene>
<feature type="compositionally biased region" description="Low complexity" evidence="1">
    <location>
        <begin position="57"/>
        <end position="76"/>
    </location>
</feature>
<dbReference type="PANTHER" id="PTHR34706:SF1">
    <property type="entry name" value="VWFA DOMAIN-CONTAINING PROTEIN"/>
    <property type="match status" value="1"/>
</dbReference>
<dbReference type="STRING" id="655863.F0XA66"/>
<feature type="compositionally biased region" description="Polar residues" evidence="1">
    <location>
        <begin position="1"/>
        <end position="11"/>
    </location>
</feature>
<dbReference type="Gene3D" id="3.40.50.410">
    <property type="entry name" value="von Willebrand factor, type A domain"/>
    <property type="match status" value="1"/>
</dbReference>
<accession>F0XA66</accession>
<dbReference type="AlphaFoldDB" id="F0XA66"/>
<feature type="compositionally biased region" description="Low complexity" evidence="1">
    <location>
        <begin position="12"/>
        <end position="26"/>
    </location>
</feature>
<dbReference type="RefSeq" id="XP_014174745.1">
    <property type="nucleotide sequence ID" value="XM_014319270.1"/>
</dbReference>